<organism evidence="1 2">
    <name type="scientific">Marchantia polymorpha</name>
    <name type="common">Common liverwort</name>
    <name type="synonym">Marchantia aquatica</name>
    <dbReference type="NCBI Taxonomy" id="3197"/>
    <lineage>
        <taxon>Eukaryota</taxon>
        <taxon>Viridiplantae</taxon>
        <taxon>Streptophyta</taxon>
        <taxon>Embryophyta</taxon>
        <taxon>Marchantiophyta</taxon>
        <taxon>Marchantiopsida</taxon>
        <taxon>Marchantiidae</taxon>
        <taxon>Marchantiales</taxon>
        <taxon>Marchantiaceae</taxon>
        <taxon>Marchantia</taxon>
    </lineage>
</organism>
<reference evidence="2" key="1">
    <citation type="journal article" date="2017" name="Cell">
        <title>Insights into land plant evolution garnered from the Marchantia polymorpha genome.</title>
        <authorList>
            <person name="Bowman J.L."/>
            <person name="Kohchi T."/>
            <person name="Yamato K.T."/>
            <person name="Jenkins J."/>
            <person name="Shu S."/>
            <person name="Ishizaki K."/>
            <person name="Yamaoka S."/>
            <person name="Nishihama R."/>
            <person name="Nakamura Y."/>
            <person name="Berger F."/>
            <person name="Adam C."/>
            <person name="Aki S.S."/>
            <person name="Althoff F."/>
            <person name="Araki T."/>
            <person name="Arteaga-Vazquez M.A."/>
            <person name="Balasubrmanian S."/>
            <person name="Barry K."/>
            <person name="Bauer D."/>
            <person name="Boehm C.R."/>
            <person name="Briginshaw L."/>
            <person name="Caballero-Perez J."/>
            <person name="Catarino B."/>
            <person name="Chen F."/>
            <person name="Chiyoda S."/>
            <person name="Chovatia M."/>
            <person name="Davies K.M."/>
            <person name="Delmans M."/>
            <person name="Demura T."/>
            <person name="Dierschke T."/>
            <person name="Dolan L."/>
            <person name="Dorantes-Acosta A.E."/>
            <person name="Eklund D.M."/>
            <person name="Florent S.N."/>
            <person name="Flores-Sandoval E."/>
            <person name="Fujiyama A."/>
            <person name="Fukuzawa H."/>
            <person name="Galik B."/>
            <person name="Grimanelli D."/>
            <person name="Grimwood J."/>
            <person name="Grossniklaus U."/>
            <person name="Hamada T."/>
            <person name="Haseloff J."/>
            <person name="Hetherington A.J."/>
            <person name="Higo A."/>
            <person name="Hirakawa Y."/>
            <person name="Hundley H.N."/>
            <person name="Ikeda Y."/>
            <person name="Inoue K."/>
            <person name="Inoue S.I."/>
            <person name="Ishida S."/>
            <person name="Jia Q."/>
            <person name="Kakita M."/>
            <person name="Kanazawa T."/>
            <person name="Kawai Y."/>
            <person name="Kawashima T."/>
            <person name="Kennedy M."/>
            <person name="Kinose K."/>
            <person name="Kinoshita T."/>
            <person name="Kohara Y."/>
            <person name="Koide E."/>
            <person name="Komatsu K."/>
            <person name="Kopischke S."/>
            <person name="Kubo M."/>
            <person name="Kyozuka J."/>
            <person name="Lagercrantz U."/>
            <person name="Lin S.S."/>
            <person name="Lindquist E."/>
            <person name="Lipzen A.M."/>
            <person name="Lu C.W."/>
            <person name="De Luna E."/>
            <person name="Martienssen R.A."/>
            <person name="Minamino N."/>
            <person name="Mizutani M."/>
            <person name="Mizutani M."/>
            <person name="Mochizuki N."/>
            <person name="Monte I."/>
            <person name="Mosher R."/>
            <person name="Nagasaki H."/>
            <person name="Nakagami H."/>
            <person name="Naramoto S."/>
            <person name="Nishitani K."/>
            <person name="Ohtani M."/>
            <person name="Okamoto T."/>
            <person name="Okumura M."/>
            <person name="Phillips J."/>
            <person name="Pollak B."/>
            <person name="Reinders A."/>
            <person name="Rovekamp M."/>
            <person name="Sano R."/>
            <person name="Sawa S."/>
            <person name="Schmid M.W."/>
            <person name="Shirakawa M."/>
            <person name="Solano R."/>
            <person name="Spunde A."/>
            <person name="Suetsugu N."/>
            <person name="Sugano S."/>
            <person name="Sugiyama A."/>
            <person name="Sun R."/>
            <person name="Suzuki Y."/>
            <person name="Takenaka M."/>
            <person name="Takezawa D."/>
            <person name="Tomogane H."/>
            <person name="Tsuzuki M."/>
            <person name="Ueda T."/>
            <person name="Umeda M."/>
            <person name="Ward J.M."/>
            <person name="Watanabe Y."/>
            <person name="Yazaki K."/>
            <person name="Yokoyama R."/>
            <person name="Yoshitake Y."/>
            <person name="Yotsui I."/>
            <person name="Zachgo S."/>
            <person name="Schmutz J."/>
        </authorList>
    </citation>
    <scope>NUCLEOTIDE SEQUENCE [LARGE SCALE GENOMIC DNA]</scope>
    <source>
        <strain evidence="2">Tak-1</strain>
    </source>
</reference>
<name>A0A2R6W7H0_MARPO</name>
<dbReference type="Gramene" id="Mp5g19580.1">
    <property type="protein sequence ID" value="Mp5g19580.1.cds1"/>
    <property type="gene ID" value="Mp5g19580"/>
</dbReference>
<keyword evidence="2" id="KW-1185">Reference proteome</keyword>
<dbReference type="Proteomes" id="UP000244005">
    <property type="component" value="Unassembled WGS sequence"/>
</dbReference>
<gene>
    <name evidence="1" type="ORF">MARPO_0134s0016</name>
</gene>
<accession>A0A2R6W7H0</accession>
<protein>
    <submittedName>
        <fullName evidence="1">Uncharacterized protein</fullName>
    </submittedName>
</protein>
<sequence length="80" mass="9065">MCSILCRGAKSQDFAAMITIAHAHMVSLMHMPHWFHLFKSHQMISVNLYDHPLESIVCIGTTLLLVLPPLDTRTLASKHR</sequence>
<evidence type="ECO:0000313" key="2">
    <source>
        <dbReference type="Proteomes" id="UP000244005"/>
    </source>
</evidence>
<dbReference type="AlphaFoldDB" id="A0A2R6W7H0"/>
<dbReference type="EMBL" id="KZ772806">
    <property type="protein sequence ID" value="PTQ29804.1"/>
    <property type="molecule type" value="Genomic_DNA"/>
</dbReference>
<evidence type="ECO:0000313" key="1">
    <source>
        <dbReference type="EMBL" id="PTQ29804.1"/>
    </source>
</evidence>
<proteinExistence type="predicted"/>